<evidence type="ECO:0000313" key="6">
    <source>
        <dbReference type="EMBL" id="KAJ7193137.1"/>
    </source>
</evidence>
<proteinExistence type="predicted"/>
<evidence type="ECO:0000256" key="3">
    <source>
        <dbReference type="ARBA" id="ARBA00022989"/>
    </source>
</evidence>
<dbReference type="InterPro" id="IPR027417">
    <property type="entry name" value="P-loop_NTPase"/>
</dbReference>
<keyword evidence="3" id="KW-1133">Transmembrane helix</keyword>
<feature type="region of interest" description="Disordered" evidence="5">
    <location>
        <begin position="70"/>
        <end position="93"/>
    </location>
</feature>
<sequence length="156" mass="16859">MTLPQLMFSKSEGVVQNALEKAAAGRTTITIAHRLSTIKDADTIFVMGVLEQGTHAALLGCAQKLREAQDRTDGGGAGSEDAAQAAADVPLGRKNTSQHSLASELIETRRVSQKAHWQDAEHEHSLSYPFMRVGRLYREGWRKYAVGAICAILAGN</sequence>
<evidence type="ECO:0000256" key="4">
    <source>
        <dbReference type="ARBA" id="ARBA00023136"/>
    </source>
</evidence>
<dbReference type="GO" id="GO:0090374">
    <property type="term" value="P:oligopeptide export from mitochondrion"/>
    <property type="evidence" value="ECO:0007669"/>
    <property type="project" value="TreeGrafter"/>
</dbReference>
<reference evidence="6" key="1">
    <citation type="submission" date="2023-03" db="EMBL/GenBank/DDBJ databases">
        <title>Massive genome expansion in bonnet fungi (Mycena s.s.) driven by repeated elements and novel gene families across ecological guilds.</title>
        <authorList>
            <consortium name="Lawrence Berkeley National Laboratory"/>
            <person name="Harder C.B."/>
            <person name="Miyauchi S."/>
            <person name="Viragh M."/>
            <person name="Kuo A."/>
            <person name="Thoen E."/>
            <person name="Andreopoulos B."/>
            <person name="Lu D."/>
            <person name="Skrede I."/>
            <person name="Drula E."/>
            <person name="Henrissat B."/>
            <person name="Morin E."/>
            <person name="Kohler A."/>
            <person name="Barry K."/>
            <person name="LaButti K."/>
            <person name="Morin E."/>
            <person name="Salamov A."/>
            <person name="Lipzen A."/>
            <person name="Mereny Z."/>
            <person name="Hegedus B."/>
            <person name="Baldrian P."/>
            <person name="Stursova M."/>
            <person name="Weitz H."/>
            <person name="Taylor A."/>
            <person name="Grigoriev I.V."/>
            <person name="Nagy L.G."/>
            <person name="Martin F."/>
            <person name="Kauserud H."/>
        </authorList>
    </citation>
    <scope>NUCLEOTIDE SEQUENCE</scope>
    <source>
        <strain evidence="6">9144</strain>
    </source>
</reference>
<feature type="compositionally biased region" description="Low complexity" evidence="5">
    <location>
        <begin position="79"/>
        <end position="88"/>
    </location>
</feature>
<evidence type="ECO:0000256" key="1">
    <source>
        <dbReference type="ARBA" id="ARBA00004141"/>
    </source>
</evidence>
<dbReference type="SUPFAM" id="SSF52540">
    <property type="entry name" value="P-loop containing nucleoside triphosphate hydrolases"/>
    <property type="match status" value="1"/>
</dbReference>
<dbReference type="InterPro" id="IPR039421">
    <property type="entry name" value="Type_1_exporter"/>
</dbReference>
<dbReference type="PANTHER" id="PTHR43394">
    <property type="entry name" value="ATP-DEPENDENT PERMEASE MDL1, MITOCHONDRIAL"/>
    <property type="match status" value="1"/>
</dbReference>
<comment type="caution">
    <text evidence="6">The sequence shown here is derived from an EMBL/GenBank/DDBJ whole genome shotgun (WGS) entry which is preliminary data.</text>
</comment>
<dbReference type="PANTHER" id="PTHR43394:SF1">
    <property type="entry name" value="ATP-BINDING CASSETTE SUB-FAMILY B MEMBER 10, MITOCHONDRIAL"/>
    <property type="match status" value="1"/>
</dbReference>
<keyword evidence="4" id="KW-0472">Membrane</keyword>
<keyword evidence="7" id="KW-1185">Reference proteome</keyword>
<dbReference type="Gene3D" id="1.20.1560.10">
    <property type="entry name" value="ABC transporter type 1, transmembrane domain"/>
    <property type="match status" value="1"/>
</dbReference>
<dbReference type="AlphaFoldDB" id="A0AAD6URN6"/>
<evidence type="ECO:0000256" key="5">
    <source>
        <dbReference type="SAM" id="MobiDB-lite"/>
    </source>
</evidence>
<organism evidence="6 7">
    <name type="scientific">Mycena pura</name>
    <dbReference type="NCBI Taxonomy" id="153505"/>
    <lineage>
        <taxon>Eukaryota</taxon>
        <taxon>Fungi</taxon>
        <taxon>Dikarya</taxon>
        <taxon>Basidiomycota</taxon>
        <taxon>Agaricomycotina</taxon>
        <taxon>Agaricomycetes</taxon>
        <taxon>Agaricomycetidae</taxon>
        <taxon>Agaricales</taxon>
        <taxon>Marasmiineae</taxon>
        <taxon>Mycenaceae</taxon>
        <taxon>Mycena</taxon>
    </lineage>
</organism>
<dbReference type="InterPro" id="IPR036640">
    <property type="entry name" value="ABC1_TM_sf"/>
</dbReference>
<evidence type="ECO:0000313" key="7">
    <source>
        <dbReference type="Proteomes" id="UP001219525"/>
    </source>
</evidence>
<keyword evidence="2" id="KW-0812">Transmembrane</keyword>
<dbReference type="Proteomes" id="UP001219525">
    <property type="component" value="Unassembled WGS sequence"/>
</dbReference>
<dbReference type="GO" id="GO:0005743">
    <property type="term" value="C:mitochondrial inner membrane"/>
    <property type="evidence" value="ECO:0007669"/>
    <property type="project" value="TreeGrafter"/>
</dbReference>
<evidence type="ECO:0008006" key="8">
    <source>
        <dbReference type="Google" id="ProtNLM"/>
    </source>
</evidence>
<dbReference type="GO" id="GO:0005524">
    <property type="term" value="F:ATP binding"/>
    <property type="evidence" value="ECO:0007669"/>
    <property type="project" value="InterPro"/>
</dbReference>
<protein>
    <recommendedName>
        <fullName evidence="8">P-loop containing nucleoside triphosphate hydrolase protein</fullName>
    </recommendedName>
</protein>
<evidence type="ECO:0000256" key="2">
    <source>
        <dbReference type="ARBA" id="ARBA00022692"/>
    </source>
</evidence>
<comment type="subcellular location">
    <subcellularLocation>
        <location evidence="1">Membrane</location>
        <topology evidence="1">Multi-pass membrane protein</topology>
    </subcellularLocation>
</comment>
<accession>A0AAD6URN6</accession>
<dbReference type="EMBL" id="JARJCW010000111">
    <property type="protein sequence ID" value="KAJ7193137.1"/>
    <property type="molecule type" value="Genomic_DNA"/>
</dbReference>
<dbReference type="GO" id="GO:0015421">
    <property type="term" value="F:ABC-type oligopeptide transporter activity"/>
    <property type="evidence" value="ECO:0007669"/>
    <property type="project" value="TreeGrafter"/>
</dbReference>
<name>A0AAD6URN6_9AGAR</name>
<gene>
    <name evidence="6" type="ORF">GGX14DRAFT_593240</name>
</gene>
<dbReference type="Gene3D" id="3.40.50.300">
    <property type="entry name" value="P-loop containing nucleotide triphosphate hydrolases"/>
    <property type="match status" value="1"/>
</dbReference>